<dbReference type="InterPro" id="IPR004381">
    <property type="entry name" value="Glycerate_kinase"/>
</dbReference>
<dbReference type="EMBL" id="JAANOU010000001">
    <property type="protein sequence ID" value="NIH79489.1"/>
    <property type="molecule type" value="Genomic_DNA"/>
</dbReference>
<dbReference type="PANTHER" id="PTHR21599">
    <property type="entry name" value="GLYCERATE KINASE"/>
    <property type="match status" value="1"/>
</dbReference>
<organism evidence="5 6">
    <name type="scientific">Amycolatopsis viridis</name>
    <dbReference type="NCBI Taxonomy" id="185678"/>
    <lineage>
        <taxon>Bacteria</taxon>
        <taxon>Bacillati</taxon>
        <taxon>Actinomycetota</taxon>
        <taxon>Actinomycetes</taxon>
        <taxon>Pseudonocardiales</taxon>
        <taxon>Pseudonocardiaceae</taxon>
        <taxon>Amycolatopsis</taxon>
    </lineage>
</organism>
<proteinExistence type="inferred from homology"/>
<dbReference type="Pfam" id="PF02595">
    <property type="entry name" value="Gly_kinase"/>
    <property type="match status" value="1"/>
</dbReference>
<evidence type="ECO:0000256" key="3">
    <source>
        <dbReference type="ARBA" id="ARBA00022777"/>
    </source>
</evidence>
<comment type="caution">
    <text evidence="5">The sequence shown here is derived from an EMBL/GenBank/DDBJ whole genome shotgun (WGS) entry which is preliminary data.</text>
</comment>
<reference evidence="5 6" key="1">
    <citation type="submission" date="2020-03" db="EMBL/GenBank/DDBJ databases">
        <title>Sequencing the genomes of 1000 actinobacteria strains.</title>
        <authorList>
            <person name="Klenk H.-P."/>
        </authorList>
    </citation>
    <scope>NUCLEOTIDE SEQUENCE [LARGE SCALE GENOMIC DNA]</scope>
    <source>
        <strain evidence="5 6">DSM 45668</strain>
    </source>
</reference>
<name>A0ABX0SR96_9PSEU</name>
<evidence type="ECO:0000256" key="2">
    <source>
        <dbReference type="ARBA" id="ARBA00022679"/>
    </source>
</evidence>
<gene>
    <name evidence="5" type="ORF">FHX46_002019</name>
</gene>
<dbReference type="GO" id="GO:0008887">
    <property type="term" value="F:glycerate kinase activity"/>
    <property type="evidence" value="ECO:0007669"/>
    <property type="project" value="UniProtKB-EC"/>
</dbReference>
<evidence type="ECO:0000313" key="5">
    <source>
        <dbReference type="EMBL" id="NIH79489.1"/>
    </source>
</evidence>
<dbReference type="Gene3D" id="3.40.50.10350">
    <property type="entry name" value="Glycerate kinase, domain 1"/>
    <property type="match status" value="1"/>
</dbReference>
<evidence type="ECO:0000256" key="4">
    <source>
        <dbReference type="PIRNR" id="PIRNR006078"/>
    </source>
</evidence>
<dbReference type="InterPro" id="IPR018193">
    <property type="entry name" value="Glyc_kinase_flavodox-like_fold"/>
</dbReference>
<dbReference type="NCBIfam" id="TIGR00045">
    <property type="entry name" value="glycerate kinase"/>
    <property type="match status" value="1"/>
</dbReference>
<keyword evidence="3 4" id="KW-0418">Kinase</keyword>
<dbReference type="PANTHER" id="PTHR21599:SF0">
    <property type="entry name" value="GLYCERATE KINASE"/>
    <property type="match status" value="1"/>
</dbReference>
<dbReference type="SUPFAM" id="SSF110738">
    <property type="entry name" value="Glycerate kinase I"/>
    <property type="match status" value="1"/>
</dbReference>
<dbReference type="InterPro" id="IPR018197">
    <property type="entry name" value="Glycerate_kinase_RE-like"/>
</dbReference>
<keyword evidence="2 4" id="KW-0808">Transferase</keyword>
<dbReference type="Proteomes" id="UP000754495">
    <property type="component" value="Unassembled WGS sequence"/>
</dbReference>
<dbReference type="InterPro" id="IPR036129">
    <property type="entry name" value="Glycerate_kinase_sf"/>
</dbReference>
<accession>A0ABX0SR96</accession>
<dbReference type="EC" id="2.7.1.31" evidence="5"/>
<comment type="similarity">
    <text evidence="1 4">Belongs to the glycerate kinase type-1 family.</text>
</comment>
<protein>
    <submittedName>
        <fullName evidence="5">Glycerate kinase</fullName>
        <ecNumber evidence="5">2.7.1.31</ecNumber>
    </submittedName>
</protein>
<keyword evidence="6" id="KW-1185">Reference proteome</keyword>
<dbReference type="Gene3D" id="3.90.1510.10">
    <property type="entry name" value="Glycerate kinase, domain 2"/>
    <property type="match status" value="1"/>
</dbReference>
<evidence type="ECO:0000256" key="1">
    <source>
        <dbReference type="ARBA" id="ARBA00006284"/>
    </source>
</evidence>
<evidence type="ECO:0000313" key="6">
    <source>
        <dbReference type="Proteomes" id="UP000754495"/>
    </source>
</evidence>
<dbReference type="RefSeq" id="WP_313886078.1">
    <property type="nucleotide sequence ID" value="NZ_JAANOU010000001.1"/>
</dbReference>
<sequence>MSGPRVIVAPDKFKGTLPADQVAAAIAAGLRRGRGDADVVECPIADGGDGTVAAAVAAGFEFVPARASGPVGEPVGTGYARRGGTAVIELAAVSGLALLDEPAPLTATTLGVGELMRAALDAGATRLVLGLGGSSSTDGGTGLLRALGARLLDENGDELPLGGAALRRLARVDLDGLDARVRDVELLVASDVDNPLLGEHGAAAVYGPQKGAAPEDVELLESALHRLAEVVRAHGADVANVPGAGAAGGTGFALALLGASFRPGIDVVLELTGLAEKLPGADLVITGEGSLDEQTLRGKGPAGIAAAAAERGIPVVALAGRTTLAPDALTAAGFTAAYALTDIEPDLRRCLSEPAPLLTQLGERVAREFL</sequence>
<dbReference type="PIRSF" id="PIRSF006078">
    <property type="entry name" value="GlxK"/>
    <property type="match status" value="1"/>
</dbReference>